<comment type="similarity">
    <text evidence="2">Belongs to the bacterial solute-binding protein SsuA/TauA family.</text>
</comment>
<dbReference type="PANTHER" id="PTHR30024">
    <property type="entry name" value="ALIPHATIC SULFONATES-BINDING PROTEIN-RELATED"/>
    <property type="match status" value="1"/>
</dbReference>
<proteinExistence type="inferred from homology"/>
<keyword evidence="6" id="KW-1185">Reference proteome</keyword>
<feature type="domain" description="SsuA/THI5-like" evidence="4">
    <location>
        <begin position="15"/>
        <end position="220"/>
    </location>
</feature>
<evidence type="ECO:0000313" key="5">
    <source>
        <dbReference type="EMBL" id="SAK56932.1"/>
    </source>
</evidence>
<evidence type="ECO:0000256" key="3">
    <source>
        <dbReference type="ARBA" id="ARBA00022729"/>
    </source>
</evidence>
<name>A0A158AGJ3_9BURK</name>
<dbReference type="Gene3D" id="3.40.190.10">
    <property type="entry name" value="Periplasmic binding protein-like II"/>
    <property type="match status" value="2"/>
</dbReference>
<dbReference type="EMBL" id="FCOB02000007">
    <property type="protein sequence ID" value="SAK56932.1"/>
    <property type="molecule type" value="Genomic_DNA"/>
</dbReference>
<dbReference type="Proteomes" id="UP000054978">
    <property type="component" value="Unassembled WGS sequence"/>
</dbReference>
<dbReference type="OrthoDB" id="506341at2"/>
<dbReference type="PANTHER" id="PTHR30024:SF47">
    <property type="entry name" value="TAURINE-BINDING PERIPLASMIC PROTEIN"/>
    <property type="match status" value="1"/>
</dbReference>
<evidence type="ECO:0000259" key="4">
    <source>
        <dbReference type="Pfam" id="PF09084"/>
    </source>
</evidence>
<comment type="caution">
    <text evidence="5">The sequence shown here is derived from an EMBL/GenBank/DDBJ whole genome shotgun (WGS) entry which is preliminary data.</text>
</comment>
<evidence type="ECO:0000313" key="6">
    <source>
        <dbReference type="Proteomes" id="UP000054978"/>
    </source>
</evidence>
<accession>A0A158AGJ3</accession>
<reference evidence="5" key="1">
    <citation type="submission" date="2016-01" db="EMBL/GenBank/DDBJ databases">
        <authorList>
            <person name="Peeters C."/>
        </authorList>
    </citation>
    <scope>NUCLEOTIDE SEQUENCE [LARGE SCALE GENOMIC DNA]</scope>
    <source>
        <strain evidence="5">LMG 29326</strain>
    </source>
</reference>
<dbReference type="STRING" id="1777144.AWB83_01815"/>
<dbReference type="AlphaFoldDB" id="A0A158AGJ3"/>
<organism evidence="5 6">
    <name type="scientific">Caballeronia ptereochthonis</name>
    <dbReference type="NCBI Taxonomy" id="1777144"/>
    <lineage>
        <taxon>Bacteria</taxon>
        <taxon>Pseudomonadati</taxon>
        <taxon>Pseudomonadota</taxon>
        <taxon>Betaproteobacteria</taxon>
        <taxon>Burkholderiales</taxon>
        <taxon>Burkholderiaceae</taxon>
        <taxon>Caballeronia</taxon>
    </lineage>
</organism>
<sequence>MRTLLLAHGSALSNLPLFVAIDAGIFAARGIQAEAPELAEFKSTAALLRTGAASIGTTGFTQALVDHALPDPLRIVGGSGKLGMALVGQAGLDVSRLRGQRVGTFADDPMEALLFDALHIHGVGMDEVECVRFPTLGDAVSDLRTGRIAALTVVEPWISRLQAQGFDVLCDGLEAWHGEYPDTVLVARASFLAKRPDVVREVLTCMLDAQALIQRDPRAAARASAHRWPAFSHDELMAGIARQPPAVDIRPFAQSVLARAPALEALGRMRMTSRLADIFAFDLLDELLDHRHAASSQ</sequence>
<comment type="subcellular location">
    <subcellularLocation>
        <location evidence="1">Periplasm</location>
    </subcellularLocation>
</comment>
<dbReference type="SUPFAM" id="SSF53850">
    <property type="entry name" value="Periplasmic binding protein-like II"/>
    <property type="match status" value="1"/>
</dbReference>
<evidence type="ECO:0000256" key="1">
    <source>
        <dbReference type="ARBA" id="ARBA00004418"/>
    </source>
</evidence>
<dbReference type="Pfam" id="PF09084">
    <property type="entry name" value="NMT1"/>
    <property type="match status" value="1"/>
</dbReference>
<evidence type="ECO:0000256" key="2">
    <source>
        <dbReference type="ARBA" id="ARBA00010742"/>
    </source>
</evidence>
<protein>
    <submittedName>
        <fullName evidence="5">NMT1/THI5 like protein</fullName>
    </submittedName>
</protein>
<dbReference type="InterPro" id="IPR015168">
    <property type="entry name" value="SsuA/THI5"/>
</dbReference>
<dbReference type="RefSeq" id="WP_159463029.1">
    <property type="nucleotide sequence ID" value="NZ_FCOB02000007.1"/>
</dbReference>
<keyword evidence="3" id="KW-0732">Signal</keyword>
<dbReference type="GO" id="GO:0042597">
    <property type="term" value="C:periplasmic space"/>
    <property type="evidence" value="ECO:0007669"/>
    <property type="project" value="UniProtKB-SubCell"/>
</dbReference>
<gene>
    <name evidence="5" type="ORF">AWB83_01815</name>
</gene>